<gene>
    <name evidence="1" type="ORF">EYB31_16020</name>
</gene>
<dbReference type="GO" id="GO:0016787">
    <property type="term" value="F:hydrolase activity"/>
    <property type="evidence" value="ECO:0007669"/>
    <property type="project" value="UniProtKB-KW"/>
</dbReference>
<organism evidence="1 2">
    <name type="scientific">Paenibacillus thalictri</name>
    <dbReference type="NCBI Taxonomy" id="2527873"/>
    <lineage>
        <taxon>Bacteria</taxon>
        <taxon>Bacillati</taxon>
        <taxon>Bacillota</taxon>
        <taxon>Bacilli</taxon>
        <taxon>Bacillales</taxon>
        <taxon>Paenibacillaceae</taxon>
        <taxon>Paenibacillus</taxon>
    </lineage>
</organism>
<dbReference type="InterPro" id="IPR038735">
    <property type="entry name" value="MSMEG_1276-like_NTP-PPase_dom"/>
</dbReference>
<dbReference type="AlphaFoldDB" id="A0A4Q9DRY6"/>
<sequence length="111" mass="12831">MSDIRIRTYNKLIRDKIPEILDAKGINYSIRELSQSEYKAKLNGKLHEELQEYVTASPEERLAELADMVEVIHAIIVNSGATIEQFERIRKQKLEERGGFQQKLLLISTSE</sequence>
<dbReference type="RefSeq" id="WP_131014371.1">
    <property type="nucleotide sequence ID" value="NZ_SIRE01000011.1"/>
</dbReference>
<dbReference type="Proteomes" id="UP000293142">
    <property type="component" value="Unassembled WGS sequence"/>
</dbReference>
<dbReference type="CDD" id="cd11532">
    <property type="entry name" value="NTP-PPase_COG4997"/>
    <property type="match status" value="1"/>
</dbReference>
<reference evidence="1 2" key="1">
    <citation type="submission" date="2019-02" db="EMBL/GenBank/DDBJ databases">
        <title>Paenibacillus sp. nov., isolated from surface-sterilized tissue of Thalictrum simplex L.</title>
        <authorList>
            <person name="Tuo L."/>
        </authorList>
    </citation>
    <scope>NUCLEOTIDE SEQUENCE [LARGE SCALE GENOMIC DNA]</scope>
    <source>
        <strain evidence="1 2">N2SHLJ1</strain>
    </source>
</reference>
<proteinExistence type="predicted"/>
<protein>
    <submittedName>
        <fullName evidence="1">Phosphoribosyl-ATP pyrophosphohydrolase</fullName>
    </submittedName>
</protein>
<accession>A0A4Q9DRY6</accession>
<keyword evidence="1" id="KW-0378">Hydrolase</keyword>
<comment type="caution">
    <text evidence="1">The sequence shown here is derived from an EMBL/GenBank/DDBJ whole genome shotgun (WGS) entry which is preliminary data.</text>
</comment>
<evidence type="ECO:0000313" key="2">
    <source>
        <dbReference type="Proteomes" id="UP000293142"/>
    </source>
</evidence>
<keyword evidence="2" id="KW-1185">Reference proteome</keyword>
<name>A0A4Q9DRY6_9BACL</name>
<dbReference type="EMBL" id="SIRE01000011">
    <property type="protein sequence ID" value="TBL77655.1"/>
    <property type="molecule type" value="Genomic_DNA"/>
</dbReference>
<evidence type="ECO:0000313" key="1">
    <source>
        <dbReference type="EMBL" id="TBL77655.1"/>
    </source>
</evidence>
<dbReference type="OrthoDB" id="9813491at2"/>